<sequence>MASLATGHIGRRSRCLTYLVRREFKQRSKRLREQMMSPSGGGSTIHPLLQEVLSDLTALDDLISTLFRFFKLATQHPTPVASVDTPSPCYSPPQTTTTTPTKAARPSQGWASTRTSAGQPPPAAAAAAEAGAHVGWPAGELTGSEMPPQIDPRVTGYLLSVTCGHNGVSQ</sequence>
<feature type="compositionally biased region" description="Low complexity" evidence="1">
    <location>
        <begin position="85"/>
        <end position="101"/>
    </location>
</feature>
<dbReference type="InParanoid" id="A0A0G4EHU4"/>
<organism evidence="2 3">
    <name type="scientific">Vitrella brassicaformis (strain CCMP3155)</name>
    <dbReference type="NCBI Taxonomy" id="1169540"/>
    <lineage>
        <taxon>Eukaryota</taxon>
        <taxon>Sar</taxon>
        <taxon>Alveolata</taxon>
        <taxon>Colpodellida</taxon>
        <taxon>Vitrellaceae</taxon>
        <taxon>Vitrella</taxon>
    </lineage>
</organism>
<dbReference type="AlphaFoldDB" id="A0A0G4EHU4"/>
<dbReference type="Proteomes" id="UP000041254">
    <property type="component" value="Unassembled WGS sequence"/>
</dbReference>
<evidence type="ECO:0000313" key="2">
    <source>
        <dbReference type="EMBL" id="CEL95560.1"/>
    </source>
</evidence>
<keyword evidence="3" id="KW-1185">Reference proteome</keyword>
<feature type="region of interest" description="Disordered" evidence="1">
    <location>
        <begin position="81"/>
        <end position="131"/>
    </location>
</feature>
<gene>
    <name evidence="2" type="ORF">Vbra_7406</name>
</gene>
<evidence type="ECO:0000256" key="1">
    <source>
        <dbReference type="SAM" id="MobiDB-lite"/>
    </source>
</evidence>
<proteinExistence type="predicted"/>
<name>A0A0G4EHU4_VITBC</name>
<evidence type="ECO:0000313" key="3">
    <source>
        <dbReference type="Proteomes" id="UP000041254"/>
    </source>
</evidence>
<dbReference type="EMBL" id="CDMY01000231">
    <property type="protein sequence ID" value="CEL95560.1"/>
    <property type="molecule type" value="Genomic_DNA"/>
</dbReference>
<accession>A0A0G4EHU4</accession>
<protein>
    <submittedName>
        <fullName evidence="2">Uncharacterized protein</fullName>
    </submittedName>
</protein>
<dbReference type="VEuPathDB" id="CryptoDB:Vbra_7406"/>
<reference evidence="2 3" key="1">
    <citation type="submission" date="2014-11" db="EMBL/GenBank/DDBJ databases">
        <authorList>
            <person name="Zhu J."/>
            <person name="Qi W."/>
            <person name="Song R."/>
        </authorList>
    </citation>
    <scope>NUCLEOTIDE SEQUENCE [LARGE SCALE GENOMIC DNA]</scope>
</reference>